<sequence length="26" mass="3019">QKRAEKMGIKESDIPKLIHKIRGVNE</sequence>
<dbReference type="AlphaFoldDB" id="A0A0G0K6L0"/>
<protein>
    <submittedName>
        <fullName evidence="1">Uncharacterized protein</fullName>
    </submittedName>
</protein>
<dbReference type="EMBL" id="LBUX01000004">
    <property type="protein sequence ID" value="KKQ74477.1"/>
    <property type="molecule type" value="Genomic_DNA"/>
</dbReference>
<name>A0A0G0K6L0_9BACT</name>
<dbReference type="Proteomes" id="UP000034498">
    <property type="component" value="Unassembled WGS sequence"/>
</dbReference>
<gene>
    <name evidence="1" type="ORF">US94_C0004G0018</name>
</gene>
<organism evidence="1 2">
    <name type="scientific">Berkelbacteria bacterium GW2011_GWB1_38_5</name>
    <dbReference type="NCBI Taxonomy" id="1618336"/>
    <lineage>
        <taxon>Bacteria</taxon>
        <taxon>Candidatus Berkelbacteria</taxon>
    </lineage>
</organism>
<comment type="caution">
    <text evidence="1">The sequence shown here is derived from an EMBL/GenBank/DDBJ whole genome shotgun (WGS) entry which is preliminary data.</text>
</comment>
<evidence type="ECO:0000313" key="2">
    <source>
        <dbReference type="Proteomes" id="UP000034498"/>
    </source>
</evidence>
<reference evidence="1 2" key="1">
    <citation type="journal article" date="2015" name="Nature">
        <title>rRNA introns, odd ribosomes, and small enigmatic genomes across a large radiation of phyla.</title>
        <authorList>
            <person name="Brown C.T."/>
            <person name="Hug L.A."/>
            <person name="Thomas B.C."/>
            <person name="Sharon I."/>
            <person name="Castelle C.J."/>
            <person name="Singh A."/>
            <person name="Wilkins M.J."/>
            <person name="Williams K.H."/>
            <person name="Banfield J.F."/>
        </authorList>
    </citation>
    <scope>NUCLEOTIDE SEQUENCE [LARGE SCALE GENOMIC DNA]</scope>
</reference>
<proteinExistence type="predicted"/>
<feature type="non-terminal residue" evidence="1">
    <location>
        <position position="1"/>
    </location>
</feature>
<evidence type="ECO:0000313" key="1">
    <source>
        <dbReference type="EMBL" id="KKQ74477.1"/>
    </source>
</evidence>
<accession>A0A0G0K6L0</accession>